<feature type="region of interest" description="Disordered" evidence="8">
    <location>
        <begin position="219"/>
        <end position="238"/>
    </location>
</feature>
<reference evidence="10 11" key="1">
    <citation type="journal article" date="2024" name="Microbiol. Resour. Announc.">
        <title>Genome annotations for the ascomycete fungi Trichoderma harzianum, Trichoderma aggressivum, and Purpureocillium lilacinum.</title>
        <authorList>
            <person name="Beijen E.P.W."/>
            <person name="Ohm R.A."/>
        </authorList>
    </citation>
    <scope>NUCLEOTIDE SEQUENCE [LARGE SCALE GENOMIC DNA]</scope>
    <source>
        <strain evidence="10 11">CBS 150709</strain>
    </source>
</reference>
<name>A0ABR0BM63_PURLI</name>
<evidence type="ECO:0000256" key="8">
    <source>
        <dbReference type="SAM" id="MobiDB-lite"/>
    </source>
</evidence>
<feature type="compositionally biased region" description="Polar residues" evidence="8">
    <location>
        <begin position="219"/>
        <end position="228"/>
    </location>
</feature>
<evidence type="ECO:0000259" key="9">
    <source>
        <dbReference type="Pfam" id="PF14615"/>
    </source>
</evidence>
<evidence type="ECO:0000256" key="3">
    <source>
        <dbReference type="ARBA" id="ARBA00006256"/>
    </source>
</evidence>
<evidence type="ECO:0000256" key="5">
    <source>
        <dbReference type="ARBA" id="ARBA00022517"/>
    </source>
</evidence>
<evidence type="ECO:0000313" key="11">
    <source>
        <dbReference type="Proteomes" id="UP001287286"/>
    </source>
</evidence>
<evidence type="ECO:0000256" key="2">
    <source>
        <dbReference type="ARBA" id="ARBA00004604"/>
    </source>
</evidence>
<evidence type="ECO:0000256" key="1">
    <source>
        <dbReference type="ARBA" id="ARBA00003035"/>
    </source>
</evidence>
<evidence type="ECO:0000256" key="7">
    <source>
        <dbReference type="ARBA" id="ARBA00023274"/>
    </source>
</evidence>
<keyword evidence="7" id="KW-0687">Ribonucleoprotein</keyword>
<proteinExistence type="inferred from homology"/>
<gene>
    <name evidence="10" type="ORF">Purlil1_10490</name>
</gene>
<comment type="caution">
    <text evidence="10">The sequence shown here is derived from an EMBL/GenBank/DDBJ whole genome shotgun (WGS) entry which is preliminary data.</text>
</comment>
<evidence type="ECO:0000313" key="10">
    <source>
        <dbReference type="EMBL" id="KAK4083993.1"/>
    </source>
</evidence>
<evidence type="ECO:0000256" key="4">
    <source>
        <dbReference type="ARBA" id="ARBA00015339"/>
    </source>
</evidence>
<organism evidence="10 11">
    <name type="scientific">Purpureocillium lilacinum</name>
    <name type="common">Paecilomyces lilacinus</name>
    <dbReference type="NCBI Taxonomy" id="33203"/>
    <lineage>
        <taxon>Eukaryota</taxon>
        <taxon>Fungi</taxon>
        <taxon>Dikarya</taxon>
        <taxon>Ascomycota</taxon>
        <taxon>Pezizomycotina</taxon>
        <taxon>Sordariomycetes</taxon>
        <taxon>Hypocreomycetidae</taxon>
        <taxon>Hypocreales</taxon>
        <taxon>Ophiocordycipitaceae</taxon>
        <taxon>Purpureocillium</taxon>
    </lineage>
</organism>
<keyword evidence="5" id="KW-0690">Ribosome biogenesis</keyword>
<protein>
    <recommendedName>
        <fullName evidence="4">Ribosome assembly protein 3</fullName>
    </recommendedName>
</protein>
<dbReference type="InterPro" id="IPR051898">
    <property type="entry name" value="Ribosome_Assembly_3"/>
</dbReference>
<comment type="similarity">
    <text evidence="3">Belongs to the RSA3 family.</text>
</comment>
<dbReference type="EMBL" id="JAWRVI010000054">
    <property type="protein sequence ID" value="KAK4083993.1"/>
    <property type="molecule type" value="Genomic_DNA"/>
</dbReference>
<dbReference type="PANTHER" id="PTHR28127">
    <property type="entry name" value="RIBOSOME ASSEMBLY PROTEIN 3"/>
    <property type="match status" value="1"/>
</dbReference>
<sequence>MGVPMSVPTPHRDCDYVRSNFWDYFMNTPTEICDCHKDHKCPRGEPSMPPLWEFMELDLNWPNYASCLPLPPVPTIEVRDTWTEPRDDWYLPTWVLYTLLWHGRFRRVEPSTHTPAVPGDPGPRGPSFIRPADHARRQLVHLAPQTTTVSHPRIAMSLQPGVNEAAVKAQFAQFYLERTTQELAEDLDRVRNADDFKADSVAFLVHALRQGAAQFSVHGQQRTVSDASKSAAGPGDAS</sequence>
<dbReference type="Proteomes" id="UP001287286">
    <property type="component" value="Unassembled WGS sequence"/>
</dbReference>
<dbReference type="Pfam" id="PF14615">
    <property type="entry name" value="Rsa3"/>
    <property type="match status" value="1"/>
</dbReference>
<comment type="subcellular location">
    <subcellularLocation>
        <location evidence="2">Nucleus</location>
        <location evidence="2">Nucleolus</location>
    </subcellularLocation>
</comment>
<dbReference type="InterPro" id="IPR028217">
    <property type="entry name" value="Rsa3_C"/>
</dbReference>
<evidence type="ECO:0000256" key="6">
    <source>
        <dbReference type="ARBA" id="ARBA00023242"/>
    </source>
</evidence>
<accession>A0ABR0BM63</accession>
<feature type="region of interest" description="Disordered" evidence="8">
    <location>
        <begin position="111"/>
        <end position="130"/>
    </location>
</feature>
<feature type="domain" description="Ribosome-assembly protein 3 C-terminal" evidence="9">
    <location>
        <begin position="171"/>
        <end position="216"/>
    </location>
</feature>
<keyword evidence="11" id="KW-1185">Reference proteome</keyword>
<dbReference type="PANTHER" id="PTHR28127:SF1">
    <property type="entry name" value="RIBOSOME ASSEMBLY PROTEIN 3"/>
    <property type="match status" value="1"/>
</dbReference>
<keyword evidence="6" id="KW-0539">Nucleus</keyword>
<comment type="function">
    <text evidence="1">Required for efficient biogenesis of the 60S ribosomal subunit.</text>
</comment>